<reference evidence="1 2" key="1">
    <citation type="submission" date="2021-06" db="EMBL/GenBank/DDBJ databases">
        <title>A haploid diamondback moth (Plutella xylostella L.) genome assembly resolves 31 chromosomes and identifies a diamide resistance mutation.</title>
        <authorList>
            <person name="Ward C.M."/>
            <person name="Perry K.D."/>
            <person name="Baker G."/>
            <person name="Powis K."/>
            <person name="Heckel D.G."/>
            <person name="Baxter S.W."/>
        </authorList>
    </citation>
    <scope>NUCLEOTIDE SEQUENCE [LARGE SCALE GENOMIC DNA]</scope>
    <source>
        <strain evidence="1 2">LV</strain>
        <tissue evidence="1">Single pupa</tissue>
    </source>
</reference>
<gene>
    <name evidence="1" type="ORF">JYU34_001179</name>
</gene>
<name>A0ABQ7R6A5_PLUXY</name>
<dbReference type="EMBL" id="JAHIBW010000002">
    <property type="protein sequence ID" value="KAG7312796.1"/>
    <property type="molecule type" value="Genomic_DNA"/>
</dbReference>
<sequence length="108" mass="12434">MSISDIRIRIRIRECPKTHIRHITSQHPSASGDHPTQSYSARMPSLDIPIFDGKNISSYKPFIEMFTAVVHNDHRISNIERLCFLKKYLRGEPLQLIDSLPIVVHTTV</sequence>
<proteinExistence type="predicted"/>
<accession>A0ABQ7R6A5</accession>
<comment type="caution">
    <text evidence="1">The sequence shown here is derived from an EMBL/GenBank/DDBJ whole genome shotgun (WGS) entry which is preliminary data.</text>
</comment>
<protein>
    <submittedName>
        <fullName evidence="1">Uncharacterized protein</fullName>
    </submittedName>
</protein>
<keyword evidence="2" id="KW-1185">Reference proteome</keyword>
<dbReference type="Proteomes" id="UP000823941">
    <property type="component" value="Chromosome 2"/>
</dbReference>
<evidence type="ECO:0000313" key="2">
    <source>
        <dbReference type="Proteomes" id="UP000823941"/>
    </source>
</evidence>
<evidence type="ECO:0000313" key="1">
    <source>
        <dbReference type="EMBL" id="KAG7312796.1"/>
    </source>
</evidence>
<organism evidence="1 2">
    <name type="scientific">Plutella xylostella</name>
    <name type="common">Diamondback moth</name>
    <name type="synonym">Plutella maculipennis</name>
    <dbReference type="NCBI Taxonomy" id="51655"/>
    <lineage>
        <taxon>Eukaryota</taxon>
        <taxon>Metazoa</taxon>
        <taxon>Ecdysozoa</taxon>
        <taxon>Arthropoda</taxon>
        <taxon>Hexapoda</taxon>
        <taxon>Insecta</taxon>
        <taxon>Pterygota</taxon>
        <taxon>Neoptera</taxon>
        <taxon>Endopterygota</taxon>
        <taxon>Lepidoptera</taxon>
        <taxon>Glossata</taxon>
        <taxon>Ditrysia</taxon>
        <taxon>Yponomeutoidea</taxon>
        <taxon>Plutellidae</taxon>
        <taxon>Plutella</taxon>
    </lineage>
</organism>